<evidence type="ECO:0000256" key="1">
    <source>
        <dbReference type="ARBA" id="ARBA00007430"/>
    </source>
</evidence>
<sequence length="366" mass="41513">MASSWNGKTVVITGVCGTVGQELLRQLLKYNLQEVIGIDHNETELFFLAEEYGDFPYVQLYLCDLRDRYELMYKMQGVDIVLHTAALKHVVICEKSPHEAIQTNILGTQNVIDAAIAAKVERVIFTSSDKAVNPTNVMGTSKLMGERLMTAANAHRREVQPIFASTRFGNVLGSRGSVIPVFKRQIATGGPVTLTDPAMTRFIMTLEEAVQLVMESVFLSRGGEVFVTKMPVVRIADLAQVMIEELAPRYNYNPEDIEVRLIGSKPGEKLYEELMNDEEVRRTVELERYFVVVPAFRAIYQSIDYKYEGLVTNTIKKPYNSANEQPMDKKALWNYLYKGKLFEVDTILNHSNNDMKTAFKRNQLCE</sequence>
<accession>B4VZZ0</accession>
<dbReference type="eggNOG" id="COG1086">
    <property type="taxonomic scope" value="Bacteria"/>
</dbReference>
<comment type="similarity">
    <text evidence="1">Belongs to the polysaccharide synthase family.</text>
</comment>
<evidence type="ECO:0000313" key="4">
    <source>
        <dbReference type="Proteomes" id="UP000003835"/>
    </source>
</evidence>
<evidence type="ECO:0000259" key="2">
    <source>
        <dbReference type="Pfam" id="PF02719"/>
    </source>
</evidence>
<proteinExistence type="inferred from homology"/>
<organism evidence="3 4">
    <name type="scientific">Coleofasciculus chthonoplastes PCC 7420</name>
    <dbReference type="NCBI Taxonomy" id="118168"/>
    <lineage>
        <taxon>Bacteria</taxon>
        <taxon>Bacillati</taxon>
        <taxon>Cyanobacteriota</taxon>
        <taxon>Cyanophyceae</taxon>
        <taxon>Coleofasciculales</taxon>
        <taxon>Coleofasciculaceae</taxon>
        <taxon>Coleofasciculus</taxon>
    </lineage>
</organism>
<protein>
    <submittedName>
        <fullName evidence="3">Polysaccharide biosynthesis protein</fullName>
    </submittedName>
</protein>
<dbReference type="PANTHER" id="PTHR43318">
    <property type="entry name" value="UDP-N-ACETYLGLUCOSAMINE 4,6-DEHYDRATASE"/>
    <property type="match status" value="1"/>
</dbReference>
<dbReference type="EMBL" id="DS989864">
    <property type="protein sequence ID" value="EDX72400.1"/>
    <property type="molecule type" value="Genomic_DNA"/>
</dbReference>
<dbReference type="SUPFAM" id="SSF51735">
    <property type="entry name" value="NAD(P)-binding Rossmann-fold domains"/>
    <property type="match status" value="1"/>
</dbReference>
<dbReference type="InterPro" id="IPR051203">
    <property type="entry name" value="Polysaccharide_Synthase-Rel"/>
</dbReference>
<dbReference type="Pfam" id="PF02719">
    <property type="entry name" value="Polysacc_synt_2"/>
    <property type="match status" value="1"/>
</dbReference>
<feature type="domain" description="Polysaccharide biosynthesis protein CapD-like" evidence="2">
    <location>
        <begin position="10"/>
        <end position="292"/>
    </location>
</feature>
<evidence type="ECO:0000313" key="3">
    <source>
        <dbReference type="EMBL" id="EDX72400.1"/>
    </source>
</evidence>
<dbReference type="InterPro" id="IPR036291">
    <property type="entry name" value="NAD(P)-bd_dom_sf"/>
</dbReference>
<dbReference type="Proteomes" id="UP000003835">
    <property type="component" value="Unassembled WGS sequence"/>
</dbReference>
<dbReference type="CDD" id="cd05237">
    <property type="entry name" value="UDP_invert_4-6DH_SDR_e"/>
    <property type="match status" value="1"/>
</dbReference>
<keyword evidence="4" id="KW-1185">Reference proteome</keyword>
<name>B4VZZ0_9CYAN</name>
<dbReference type="RefSeq" id="WP_006104349.1">
    <property type="nucleotide sequence ID" value="NZ_DS989864.1"/>
</dbReference>
<gene>
    <name evidence="3" type="ORF">MC7420_3472</name>
</gene>
<reference evidence="3 4" key="1">
    <citation type="submission" date="2008-07" db="EMBL/GenBank/DDBJ databases">
        <authorList>
            <person name="Tandeau de Marsac N."/>
            <person name="Ferriera S."/>
            <person name="Johnson J."/>
            <person name="Kravitz S."/>
            <person name="Beeson K."/>
            <person name="Sutton G."/>
            <person name="Rogers Y.-H."/>
            <person name="Friedman R."/>
            <person name="Frazier M."/>
            <person name="Venter J.C."/>
        </authorList>
    </citation>
    <scope>NUCLEOTIDE SEQUENCE [LARGE SCALE GENOMIC DNA]</scope>
    <source>
        <strain evidence="3 4">PCC 7420</strain>
    </source>
</reference>
<dbReference type="PANTHER" id="PTHR43318:SF2">
    <property type="entry name" value="UDP-N-ACETYLGLUCOSAMINE 4,6-DEHYDRATASE (INVERTING)"/>
    <property type="match status" value="1"/>
</dbReference>
<dbReference type="OrthoDB" id="9803111at2"/>
<dbReference type="STRING" id="118168.MC7420_3472"/>
<dbReference type="Gene3D" id="3.40.50.720">
    <property type="entry name" value="NAD(P)-binding Rossmann-like Domain"/>
    <property type="match status" value="1"/>
</dbReference>
<dbReference type="AlphaFoldDB" id="B4VZZ0"/>
<dbReference type="InterPro" id="IPR003869">
    <property type="entry name" value="Polysac_CapD-like"/>
</dbReference>
<dbReference type="HOGENOM" id="CLU_013560_4_1_3"/>